<protein>
    <recommendedName>
        <fullName evidence="5">U-box domain-containing protein</fullName>
    </recommendedName>
</protein>
<dbReference type="InterPro" id="IPR035892">
    <property type="entry name" value="C2_domain_sf"/>
</dbReference>
<evidence type="ECO:0000259" key="1">
    <source>
        <dbReference type="PROSITE" id="PS50004"/>
    </source>
</evidence>
<dbReference type="SMART" id="SM00239">
    <property type="entry name" value="C2"/>
    <property type="match status" value="1"/>
</dbReference>
<dbReference type="Proteomes" id="UP000794436">
    <property type="component" value="Unassembled WGS sequence"/>
</dbReference>
<dbReference type="AlphaFoldDB" id="A0A8K1FDR7"/>
<dbReference type="InterPro" id="IPR013083">
    <property type="entry name" value="Znf_RING/FYVE/PHD"/>
</dbReference>
<sequence>MLAHESVKPAGVLRVEVLGARNLHAAVLGSLLKWTPSYSNPYVVVTLHQDEFQTSVKERALNPSWKETGELQVPLPTEQELLQSNGSGANAEHAKMNAMARKLTSSFTREREFHPCFPEMKIKVFHHSESPDGDHAGSVKLDDKLIGEVTVPVLPCIMSRSSSHRAWFTLTSDEHPEAGQIQLAMHYEVGGTEPMKGDIVRVAGFGGMDYYSKLFQANTRLEVVELYQDQVVCQCKSIEGWMLSFELHRNLLYVVRRPSILRDAHSQLQSQLSPVVRRAQSVWQYLPEGRRRQLLRLYQLATYSGNVVVDVVSESMDATKKYGLYAGLTSCVQGSGTAVKKVSSEVLRVYWKDPNARHPPTRSEELARYLEGGPLKARGRIVQAFGDAKVEDVVFLVPLAEGGDFEVEESKEDESDVEDELRRRSPLADCPEQLICPITGCPMMDPVVAADGHSYEREAIVQWFAASNISPMTGTKVPTTQVFPNFTLRKLSEEFQRTRRRY</sequence>
<evidence type="ECO:0000313" key="3">
    <source>
        <dbReference type="EMBL" id="TMW57194.1"/>
    </source>
</evidence>
<dbReference type="InterPro" id="IPR052085">
    <property type="entry name" value="WD-SAM-U-box"/>
</dbReference>
<dbReference type="Pfam" id="PF00168">
    <property type="entry name" value="C2"/>
    <property type="match status" value="1"/>
</dbReference>
<dbReference type="CDD" id="cd00030">
    <property type="entry name" value="C2"/>
    <property type="match status" value="1"/>
</dbReference>
<dbReference type="Gene3D" id="3.30.40.10">
    <property type="entry name" value="Zinc/RING finger domain, C3HC4 (zinc finger)"/>
    <property type="match status" value="1"/>
</dbReference>
<dbReference type="GO" id="GO:0004842">
    <property type="term" value="F:ubiquitin-protein transferase activity"/>
    <property type="evidence" value="ECO:0007669"/>
    <property type="project" value="InterPro"/>
</dbReference>
<organism evidence="3 4">
    <name type="scientific">Pythium oligandrum</name>
    <name type="common">Mycoparasitic fungus</name>
    <dbReference type="NCBI Taxonomy" id="41045"/>
    <lineage>
        <taxon>Eukaryota</taxon>
        <taxon>Sar</taxon>
        <taxon>Stramenopiles</taxon>
        <taxon>Oomycota</taxon>
        <taxon>Peronosporomycetes</taxon>
        <taxon>Pythiales</taxon>
        <taxon>Pythiaceae</taxon>
        <taxon>Pythium</taxon>
    </lineage>
</organism>
<dbReference type="PROSITE" id="PS51698">
    <property type="entry name" value="U_BOX"/>
    <property type="match status" value="1"/>
</dbReference>
<dbReference type="Pfam" id="PF04564">
    <property type="entry name" value="U-box"/>
    <property type="match status" value="1"/>
</dbReference>
<dbReference type="PANTHER" id="PTHR46573">
    <property type="entry name" value="WD REPEAT, SAM AND U-BOX DOMAIN-CONTAINING PROTEIN 1"/>
    <property type="match status" value="1"/>
</dbReference>
<dbReference type="SUPFAM" id="SSF49562">
    <property type="entry name" value="C2 domain (Calcium/lipid-binding domain, CaLB)"/>
    <property type="match status" value="1"/>
</dbReference>
<dbReference type="EMBL" id="SPLM01000144">
    <property type="protein sequence ID" value="TMW57194.1"/>
    <property type="molecule type" value="Genomic_DNA"/>
</dbReference>
<dbReference type="PROSITE" id="PS50004">
    <property type="entry name" value="C2"/>
    <property type="match status" value="1"/>
</dbReference>
<comment type="caution">
    <text evidence="3">The sequence shown here is derived from an EMBL/GenBank/DDBJ whole genome shotgun (WGS) entry which is preliminary data.</text>
</comment>
<dbReference type="OrthoDB" id="10064100at2759"/>
<dbReference type="Gene3D" id="2.60.40.150">
    <property type="entry name" value="C2 domain"/>
    <property type="match status" value="1"/>
</dbReference>
<keyword evidence="4" id="KW-1185">Reference proteome</keyword>
<dbReference type="InterPro" id="IPR003613">
    <property type="entry name" value="Ubox_domain"/>
</dbReference>
<dbReference type="SUPFAM" id="SSF57850">
    <property type="entry name" value="RING/U-box"/>
    <property type="match status" value="1"/>
</dbReference>
<evidence type="ECO:0008006" key="5">
    <source>
        <dbReference type="Google" id="ProtNLM"/>
    </source>
</evidence>
<dbReference type="GO" id="GO:0016567">
    <property type="term" value="P:protein ubiquitination"/>
    <property type="evidence" value="ECO:0007669"/>
    <property type="project" value="InterPro"/>
</dbReference>
<evidence type="ECO:0000259" key="2">
    <source>
        <dbReference type="PROSITE" id="PS51698"/>
    </source>
</evidence>
<proteinExistence type="predicted"/>
<reference evidence="3" key="1">
    <citation type="submission" date="2019-03" db="EMBL/GenBank/DDBJ databases">
        <title>Long read genome sequence of the mycoparasitic Pythium oligandrum ATCC 38472 isolated from sugarbeet rhizosphere.</title>
        <authorList>
            <person name="Gaulin E."/>
        </authorList>
    </citation>
    <scope>NUCLEOTIDE SEQUENCE</scope>
    <source>
        <strain evidence="3">ATCC 38472_TT</strain>
    </source>
</reference>
<evidence type="ECO:0000313" key="4">
    <source>
        <dbReference type="Proteomes" id="UP000794436"/>
    </source>
</evidence>
<dbReference type="PANTHER" id="PTHR46573:SF1">
    <property type="entry name" value="WD REPEAT, SAM AND U-BOX DOMAIN-CONTAINING PROTEIN 1"/>
    <property type="match status" value="1"/>
</dbReference>
<feature type="domain" description="C2" evidence="1">
    <location>
        <begin position="1"/>
        <end position="168"/>
    </location>
</feature>
<dbReference type="CDD" id="cd16655">
    <property type="entry name" value="RING-Ubox_WDSUB1-like"/>
    <property type="match status" value="1"/>
</dbReference>
<name>A0A8K1FDR7_PYTOL</name>
<feature type="domain" description="U-box" evidence="2">
    <location>
        <begin position="429"/>
        <end position="502"/>
    </location>
</feature>
<dbReference type="SMART" id="SM00504">
    <property type="entry name" value="Ubox"/>
    <property type="match status" value="1"/>
</dbReference>
<gene>
    <name evidence="3" type="ORF">Poli38472_003119</name>
</gene>
<dbReference type="InterPro" id="IPR000008">
    <property type="entry name" value="C2_dom"/>
</dbReference>
<accession>A0A8K1FDR7</accession>